<evidence type="ECO:0000259" key="6">
    <source>
        <dbReference type="Pfam" id="PF04542"/>
    </source>
</evidence>
<dbReference type="Pfam" id="PF04542">
    <property type="entry name" value="Sigma70_r2"/>
    <property type="match status" value="1"/>
</dbReference>
<keyword evidence="9" id="KW-1185">Reference proteome</keyword>
<dbReference type="CDD" id="cd06171">
    <property type="entry name" value="Sigma70_r4"/>
    <property type="match status" value="1"/>
</dbReference>
<dbReference type="EMBL" id="JACIIX010000021">
    <property type="protein sequence ID" value="MBB6212327.1"/>
    <property type="molecule type" value="Genomic_DNA"/>
</dbReference>
<dbReference type="GO" id="GO:0016987">
    <property type="term" value="F:sigma factor activity"/>
    <property type="evidence" value="ECO:0007669"/>
    <property type="project" value="UniProtKB-KW"/>
</dbReference>
<dbReference type="Gene3D" id="1.10.1740.10">
    <property type="match status" value="1"/>
</dbReference>
<dbReference type="RefSeq" id="WP_221443599.1">
    <property type="nucleotide sequence ID" value="NZ_JACIIX010000021.1"/>
</dbReference>
<evidence type="ECO:0000259" key="7">
    <source>
        <dbReference type="Pfam" id="PF08281"/>
    </source>
</evidence>
<evidence type="ECO:0000313" key="9">
    <source>
        <dbReference type="Proteomes" id="UP000544872"/>
    </source>
</evidence>
<dbReference type="InterPro" id="IPR013325">
    <property type="entry name" value="RNA_pol_sigma_r2"/>
</dbReference>
<dbReference type="InterPro" id="IPR036388">
    <property type="entry name" value="WH-like_DNA-bd_sf"/>
</dbReference>
<evidence type="ECO:0000256" key="5">
    <source>
        <dbReference type="ARBA" id="ARBA00023163"/>
    </source>
</evidence>
<dbReference type="Pfam" id="PF08281">
    <property type="entry name" value="Sigma70_r4_2"/>
    <property type="match status" value="1"/>
</dbReference>
<dbReference type="Proteomes" id="UP000544872">
    <property type="component" value="Unassembled WGS sequence"/>
</dbReference>
<dbReference type="PANTHER" id="PTHR43133:SF8">
    <property type="entry name" value="RNA POLYMERASE SIGMA FACTOR HI_1459-RELATED"/>
    <property type="match status" value="1"/>
</dbReference>
<proteinExistence type="inferred from homology"/>
<dbReference type="GO" id="GO:0006352">
    <property type="term" value="P:DNA-templated transcription initiation"/>
    <property type="evidence" value="ECO:0007669"/>
    <property type="project" value="InterPro"/>
</dbReference>
<dbReference type="InterPro" id="IPR014284">
    <property type="entry name" value="RNA_pol_sigma-70_dom"/>
</dbReference>
<dbReference type="InterPro" id="IPR013249">
    <property type="entry name" value="RNA_pol_sigma70_r4_t2"/>
</dbReference>
<keyword evidence="2" id="KW-0805">Transcription regulation</keyword>
<evidence type="ECO:0000256" key="4">
    <source>
        <dbReference type="ARBA" id="ARBA00023125"/>
    </source>
</evidence>
<evidence type="ECO:0000256" key="2">
    <source>
        <dbReference type="ARBA" id="ARBA00023015"/>
    </source>
</evidence>
<gene>
    <name evidence="8" type="ORF">FHS48_003777</name>
</gene>
<keyword evidence="5" id="KW-0804">Transcription</keyword>
<organism evidence="8 9">
    <name type="scientific">Novispirillum itersonii</name>
    <name type="common">Aquaspirillum itersonii</name>
    <dbReference type="NCBI Taxonomy" id="189"/>
    <lineage>
        <taxon>Bacteria</taxon>
        <taxon>Pseudomonadati</taxon>
        <taxon>Pseudomonadota</taxon>
        <taxon>Alphaproteobacteria</taxon>
        <taxon>Rhodospirillales</taxon>
        <taxon>Novispirillaceae</taxon>
        <taxon>Novispirillum</taxon>
    </lineage>
</organism>
<dbReference type="InterPro" id="IPR007627">
    <property type="entry name" value="RNA_pol_sigma70_r2"/>
</dbReference>
<dbReference type="InterPro" id="IPR013324">
    <property type="entry name" value="RNA_pol_sigma_r3/r4-like"/>
</dbReference>
<keyword evidence="4" id="KW-0238">DNA-binding</keyword>
<evidence type="ECO:0000256" key="1">
    <source>
        <dbReference type="ARBA" id="ARBA00010641"/>
    </source>
</evidence>
<dbReference type="GO" id="GO:0003677">
    <property type="term" value="F:DNA binding"/>
    <property type="evidence" value="ECO:0007669"/>
    <property type="project" value="UniProtKB-KW"/>
</dbReference>
<keyword evidence="3" id="KW-0731">Sigma factor</keyword>
<reference evidence="8 9" key="1">
    <citation type="submission" date="2020-08" db="EMBL/GenBank/DDBJ databases">
        <title>Genomic Encyclopedia of Type Strains, Phase IV (KMG-IV): sequencing the most valuable type-strain genomes for metagenomic binning, comparative biology and taxonomic classification.</title>
        <authorList>
            <person name="Goeker M."/>
        </authorList>
    </citation>
    <scope>NUCLEOTIDE SEQUENCE [LARGE SCALE GENOMIC DNA]</scope>
    <source>
        <strain evidence="8 9">DSM 11590</strain>
    </source>
</reference>
<dbReference type="InterPro" id="IPR039425">
    <property type="entry name" value="RNA_pol_sigma-70-like"/>
</dbReference>
<evidence type="ECO:0000313" key="8">
    <source>
        <dbReference type="EMBL" id="MBB6212327.1"/>
    </source>
</evidence>
<dbReference type="SUPFAM" id="SSF88659">
    <property type="entry name" value="Sigma3 and sigma4 domains of RNA polymerase sigma factors"/>
    <property type="match status" value="1"/>
</dbReference>
<dbReference type="SUPFAM" id="SSF88946">
    <property type="entry name" value="Sigma2 domain of RNA polymerase sigma factors"/>
    <property type="match status" value="1"/>
</dbReference>
<dbReference type="NCBIfam" id="TIGR02937">
    <property type="entry name" value="sigma70-ECF"/>
    <property type="match status" value="1"/>
</dbReference>
<feature type="domain" description="RNA polymerase sigma-70 region 2" evidence="6">
    <location>
        <begin position="21"/>
        <end position="88"/>
    </location>
</feature>
<dbReference type="AlphaFoldDB" id="A0A7X0DQJ5"/>
<evidence type="ECO:0000256" key="3">
    <source>
        <dbReference type="ARBA" id="ARBA00023082"/>
    </source>
</evidence>
<comment type="similarity">
    <text evidence="1">Belongs to the sigma-70 factor family. ECF subfamily.</text>
</comment>
<protein>
    <submittedName>
        <fullName evidence="8">RNA polymerase sigma-70 factor (ECF subfamily)</fullName>
    </submittedName>
</protein>
<accession>A0A7X0DQJ5</accession>
<name>A0A7X0DQJ5_NOVIT</name>
<sequence length="185" mass="20378">MDDTALLAAVADGDHGAFGILMDRHGPRALALAVRMTGSRQDAEDIVQEAFLRVWRHAGRWDASGGARFSTWLYRIVLNLCLDRRRRAPMAPLDDVAEPEDPSPDGLQQYSGEQARALVQEALDSLPERQRAALSLCYFGNVSGQDAAESLEVSVSALESLLVRGRRALRTFFTKRGLDRLGDVL</sequence>
<dbReference type="PANTHER" id="PTHR43133">
    <property type="entry name" value="RNA POLYMERASE ECF-TYPE SIGMA FACTO"/>
    <property type="match status" value="1"/>
</dbReference>
<feature type="domain" description="RNA polymerase sigma factor 70 region 4 type 2" evidence="7">
    <location>
        <begin position="118"/>
        <end position="169"/>
    </location>
</feature>
<comment type="caution">
    <text evidence="8">The sequence shown here is derived from an EMBL/GenBank/DDBJ whole genome shotgun (WGS) entry which is preliminary data.</text>
</comment>
<dbReference type="Gene3D" id="1.10.10.10">
    <property type="entry name" value="Winged helix-like DNA-binding domain superfamily/Winged helix DNA-binding domain"/>
    <property type="match status" value="1"/>
</dbReference>
<dbReference type="NCBIfam" id="NF004113">
    <property type="entry name" value="PRK05602.1"/>
    <property type="match status" value="1"/>
</dbReference>